<evidence type="ECO:0000313" key="4">
    <source>
        <dbReference type="EMBL" id="MBW0485202.1"/>
    </source>
</evidence>
<dbReference type="PANTHER" id="PTHR37984">
    <property type="entry name" value="PROTEIN CBG26694"/>
    <property type="match status" value="1"/>
</dbReference>
<dbReference type="InterPro" id="IPR043128">
    <property type="entry name" value="Rev_trsase/Diguanyl_cyclase"/>
</dbReference>
<dbReference type="Pfam" id="PF17919">
    <property type="entry name" value="RT_RNaseH_2"/>
    <property type="match status" value="1"/>
</dbReference>
<dbReference type="GO" id="GO:0003824">
    <property type="term" value="F:catalytic activity"/>
    <property type="evidence" value="ECO:0007669"/>
    <property type="project" value="UniProtKB-KW"/>
</dbReference>
<dbReference type="AlphaFoldDB" id="A0A9Q3GZE0"/>
<dbReference type="PANTHER" id="PTHR37984:SF5">
    <property type="entry name" value="PROTEIN NYNRIN-LIKE"/>
    <property type="match status" value="1"/>
</dbReference>
<comment type="caution">
    <text evidence="4">The sequence shown here is derived from an EMBL/GenBank/DDBJ whole genome shotgun (WGS) entry which is preliminary data.</text>
</comment>
<dbReference type="CDD" id="cd01647">
    <property type="entry name" value="RT_LTR"/>
    <property type="match status" value="1"/>
</dbReference>
<dbReference type="InterPro" id="IPR000477">
    <property type="entry name" value="RT_dom"/>
</dbReference>
<name>A0A9Q3GZE0_9BASI</name>
<dbReference type="SUPFAM" id="SSF56672">
    <property type="entry name" value="DNA/RNA polymerases"/>
    <property type="match status" value="1"/>
</dbReference>
<dbReference type="Proteomes" id="UP000765509">
    <property type="component" value="Unassembled WGS sequence"/>
</dbReference>
<evidence type="ECO:0000313" key="5">
    <source>
        <dbReference type="Proteomes" id="UP000765509"/>
    </source>
</evidence>
<organism evidence="4 5">
    <name type="scientific">Austropuccinia psidii MF-1</name>
    <dbReference type="NCBI Taxonomy" id="1389203"/>
    <lineage>
        <taxon>Eukaryota</taxon>
        <taxon>Fungi</taxon>
        <taxon>Dikarya</taxon>
        <taxon>Basidiomycota</taxon>
        <taxon>Pucciniomycotina</taxon>
        <taxon>Pucciniomycetes</taxon>
        <taxon>Pucciniales</taxon>
        <taxon>Sphaerophragmiaceae</taxon>
        <taxon>Austropuccinia</taxon>
    </lineage>
</organism>
<protein>
    <recommendedName>
        <fullName evidence="6">Reverse transcriptase domain-containing protein</fullName>
    </recommendedName>
</protein>
<dbReference type="EMBL" id="AVOT02008055">
    <property type="protein sequence ID" value="MBW0485202.1"/>
    <property type="molecule type" value="Genomic_DNA"/>
</dbReference>
<feature type="domain" description="Reverse transcriptase/retrotransposon-derived protein RNase H-like" evidence="3">
    <location>
        <begin position="454"/>
        <end position="543"/>
    </location>
</feature>
<dbReference type="Gene3D" id="3.10.10.10">
    <property type="entry name" value="HIV Type 1 Reverse Transcriptase, subunit A, domain 1"/>
    <property type="match status" value="1"/>
</dbReference>
<keyword evidence="1" id="KW-0511">Multifunctional enzyme</keyword>
<evidence type="ECO:0000259" key="3">
    <source>
        <dbReference type="Pfam" id="PF17919"/>
    </source>
</evidence>
<evidence type="ECO:0008006" key="6">
    <source>
        <dbReference type="Google" id="ProtNLM"/>
    </source>
</evidence>
<proteinExistence type="predicted"/>
<dbReference type="InterPro" id="IPR050951">
    <property type="entry name" value="Retrovirus_Pol_polyprotein"/>
</dbReference>
<evidence type="ECO:0000259" key="2">
    <source>
        <dbReference type="Pfam" id="PF00078"/>
    </source>
</evidence>
<accession>A0A9Q3GZE0</accession>
<reference evidence="4" key="1">
    <citation type="submission" date="2021-03" db="EMBL/GenBank/DDBJ databases">
        <title>Draft genome sequence of rust myrtle Austropuccinia psidii MF-1, a brazilian biotype.</title>
        <authorList>
            <person name="Quecine M.C."/>
            <person name="Pachon D.M.R."/>
            <person name="Bonatelli M.L."/>
            <person name="Correr F.H."/>
            <person name="Franceschini L.M."/>
            <person name="Leite T.F."/>
            <person name="Margarido G.R.A."/>
            <person name="Almeida C.A."/>
            <person name="Ferrarezi J.A."/>
            <person name="Labate C.A."/>
        </authorList>
    </citation>
    <scope>NUCLEOTIDE SEQUENCE</scope>
    <source>
        <strain evidence="4">MF-1</strain>
    </source>
</reference>
<dbReference type="Gene3D" id="3.30.70.270">
    <property type="match status" value="2"/>
</dbReference>
<dbReference type="FunFam" id="3.30.70.270:FF:000020">
    <property type="entry name" value="Transposon Tf2-6 polyprotein-like Protein"/>
    <property type="match status" value="1"/>
</dbReference>
<dbReference type="InterPro" id="IPR041577">
    <property type="entry name" value="RT_RNaseH_2"/>
</dbReference>
<dbReference type="Pfam" id="PF00078">
    <property type="entry name" value="RVT_1"/>
    <property type="match status" value="1"/>
</dbReference>
<sequence length="543" mass="62522">MTVCIDSAQNPLIIDSGAHCSIVARNYLDNHFPIWEKQLLPTKAKNFKSASGKMTSIGTIIEEIIIPHRKGNIRLNPELIVLDDTHIQGFLLGTEYQRMYGIDIDIVKTGTLPLDPLKELLNEFREGEFSTTLTSKQKLSLLKMLRKNRPEFSIGEEPLGKIRGHDIELYLDVKRPYPPMLRRTPYPGSLETSKAIKKHIHELLDMDVIREIGHNEIVEITTPVLITWNDGKSRLCGDFRALNSYTNADRYPIPRIPHALDKLAKAKYITKMDFVRGFHQNGVKPNSMKLLRIICHMGIYEYTRMPFGIENSPAHFQRMMDTIFQDEILEGWIVVYIDDIIIYSETWEDHVQYIERVLSKCTPINLKISLKKCNFGQQDLLALGNKVSGLSLEIDKNKVAEVLQKPVPRNIKEMKSFFGFASYYRNHIKRFAHITSSLYKLFSKDVVFEITKGRRDSFERIKYELTNAPVLILPYFQLPFNVYIDAACSQGLGEALHQRQIVDGEPRDGVICYISRKLKDSEARYGATQTECLFLVWALEKLH</sequence>
<evidence type="ECO:0000256" key="1">
    <source>
        <dbReference type="ARBA" id="ARBA00023268"/>
    </source>
</evidence>
<dbReference type="InterPro" id="IPR043502">
    <property type="entry name" value="DNA/RNA_pol_sf"/>
</dbReference>
<feature type="domain" description="Reverse transcriptase" evidence="2">
    <location>
        <begin position="231"/>
        <end position="384"/>
    </location>
</feature>
<gene>
    <name evidence="4" type="ORF">O181_024917</name>
</gene>
<keyword evidence="5" id="KW-1185">Reference proteome</keyword>